<dbReference type="PANTHER" id="PTHR47123">
    <property type="entry name" value="F-BOX PROTEIN SKIP23"/>
    <property type="match status" value="1"/>
</dbReference>
<dbReference type="Pfam" id="PF03478">
    <property type="entry name" value="Beta-prop_KIB1-4"/>
    <property type="match status" value="1"/>
</dbReference>
<organism evidence="2 3">
    <name type="scientific">Rhynchospora tenuis</name>
    <dbReference type="NCBI Taxonomy" id="198213"/>
    <lineage>
        <taxon>Eukaryota</taxon>
        <taxon>Viridiplantae</taxon>
        <taxon>Streptophyta</taxon>
        <taxon>Embryophyta</taxon>
        <taxon>Tracheophyta</taxon>
        <taxon>Spermatophyta</taxon>
        <taxon>Magnoliopsida</taxon>
        <taxon>Liliopsida</taxon>
        <taxon>Poales</taxon>
        <taxon>Cyperaceae</taxon>
        <taxon>Cyperoideae</taxon>
        <taxon>Rhynchosporeae</taxon>
        <taxon>Rhynchospora</taxon>
    </lineage>
</organism>
<protein>
    <recommendedName>
        <fullName evidence="1">KIB1-4 beta-propeller domain-containing protein</fullName>
    </recommendedName>
</protein>
<evidence type="ECO:0000313" key="3">
    <source>
        <dbReference type="Proteomes" id="UP001210211"/>
    </source>
</evidence>
<reference evidence="2 3" key="1">
    <citation type="journal article" date="2022" name="Cell">
        <title>Repeat-based holocentromeres influence genome architecture and karyotype evolution.</title>
        <authorList>
            <person name="Hofstatter P.G."/>
            <person name="Thangavel G."/>
            <person name="Lux T."/>
            <person name="Neumann P."/>
            <person name="Vondrak T."/>
            <person name="Novak P."/>
            <person name="Zhang M."/>
            <person name="Costa L."/>
            <person name="Castellani M."/>
            <person name="Scott A."/>
            <person name="Toegelov H."/>
            <person name="Fuchs J."/>
            <person name="Mata-Sucre Y."/>
            <person name="Dias Y."/>
            <person name="Vanzela A.L.L."/>
            <person name="Huettel B."/>
            <person name="Almeida C.C.S."/>
            <person name="Simkova H."/>
            <person name="Souza G."/>
            <person name="Pedrosa-Harand A."/>
            <person name="Macas J."/>
            <person name="Mayer K.F.X."/>
            <person name="Houben A."/>
            <person name="Marques A."/>
        </authorList>
    </citation>
    <scope>NUCLEOTIDE SEQUENCE [LARGE SCALE GENOMIC DNA]</scope>
    <source>
        <strain evidence="2">RhyTen1mFocal</strain>
    </source>
</reference>
<evidence type="ECO:0000313" key="2">
    <source>
        <dbReference type="EMBL" id="KAJ3706366.1"/>
    </source>
</evidence>
<dbReference type="AlphaFoldDB" id="A0AAD5ZYE3"/>
<gene>
    <name evidence="2" type="ORF">LUZ61_010071</name>
</gene>
<accession>A0AAD5ZYE3</accession>
<dbReference type="PANTHER" id="PTHR47123:SF15">
    <property type="entry name" value="F-BOX PROTEIN SKIP23"/>
    <property type="match status" value="1"/>
</dbReference>
<dbReference type="Proteomes" id="UP001210211">
    <property type="component" value="Unassembled WGS sequence"/>
</dbReference>
<feature type="domain" description="KIB1-4 beta-propeller" evidence="1">
    <location>
        <begin position="82"/>
        <end position="329"/>
    </location>
</feature>
<proteinExistence type="predicted"/>
<comment type="caution">
    <text evidence="2">The sequence shown here is derived from an EMBL/GenBank/DDBJ whole genome shotgun (WGS) entry which is preliminary data.</text>
</comment>
<dbReference type="InterPro" id="IPR051304">
    <property type="entry name" value="SCF_F-box_domain"/>
</dbReference>
<keyword evidence="3" id="KW-1185">Reference proteome</keyword>
<name>A0AAD5ZYE3_9POAL</name>
<dbReference type="InterPro" id="IPR005174">
    <property type="entry name" value="KIB1-4_b-propeller"/>
</dbReference>
<sequence length="369" mass="43057">MNSTLVLAPKKKSSRVNWARLHPDLLRIISKKLCDIPSFICFRAVCKRWCAATSLSDPPRQFPCVIDWPKGKGKLDDTLRIYSINSRRTHTFQVPDAHFYGPSDGHMLLYEWDRSAKECQSFLNPLAWKERFVPLDVPVNNVDPIRLGRNLIRNDEPALLYKDDEHHFLCFWQSEKNDWTEMRVPFIRTVAFYDHKFFFAEFRNKRVGVIDETTGVLLSYLPPPSDDFYHRYLIATDNGLLAVEMKDGMSILPILMRDASDVTKCQFEVFRLENYPQNSHWIKLTEIGDLMLFLDKQNGFSLKASDFDGFKGNCIYFITSGSKFPKQGYEHVIGRFDLESNRTERVPAPAWLGIRKWERQAAWFIPTLN</sequence>
<dbReference type="EMBL" id="JAMRDG010000001">
    <property type="protein sequence ID" value="KAJ3706366.1"/>
    <property type="molecule type" value="Genomic_DNA"/>
</dbReference>
<evidence type="ECO:0000259" key="1">
    <source>
        <dbReference type="Pfam" id="PF03478"/>
    </source>
</evidence>